<dbReference type="Gene3D" id="3.30.200.20">
    <property type="entry name" value="Phosphorylase Kinase, domain 1"/>
    <property type="match status" value="1"/>
</dbReference>
<dbReference type="EnsemblProtists" id="EKX47179">
    <property type="protein sequence ID" value="EKX47179"/>
    <property type="gene ID" value="GUITHDRAFT_86483"/>
</dbReference>
<keyword evidence="4" id="KW-0418">Kinase</keyword>
<evidence type="ECO:0000256" key="8">
    <source>
        <dbReference type="PROSITE-ProRule" id="PRU10141"/>
    </source>
</evidence>
<comment type="catalytic activity">
    <reaction evidence="6">
        <text>L-threonyl-[protein] + ATP = O-phospho-L-threonyl-[protein] + ADP + H(+)</text>
        <dbReference type="Rhea" id="RHEA:46608"/>
        <dbReference type="Rhea" id="RHEA-COMP:11060"/>
        <dbReference type="Rhea" id="RHEA-COMP:11605"/>
        <dbReference type="ChEBI" id="CHEBI:15378"/>
        <dbReference type="ChEBI" id="CHEBI:30013"/>
        <dbReference type="ChEBI" id="CHEBI:30616"/>
        <dbReference type="ChEBI" id="CHEBI:61977"/>
        <dbReference type="ChEBI" id="CHEBI:456216"/>
        <dbReference type="EC" id="2.7.11.1"/>
    </reaction>
</comment>
<dbReference type="STRING" id="905079.L1JGA9"/>
<dbReference type="Pfam" id="PF07714">
    <property type="entry name" value="PK_Tyr_Ser-Thr"/>
    <property type="match status" value="1"/>
</dbReference>
<feature type="compositionally biased region" description="Low complexity" evidence="9">
    <location>
        <begin position="486"/>
        <end position="496"/>
    </location>
</feature>
<dbReference type="InterPro" id="IPR003961">
    <property type="entry name" value="FN3_dom"/>
</dbReference>
<dbReference type="PANTHER" id="PTHR44329">
    <property type="entry name" value="SERINE/THREONINE-PROTEIN KINASE TNNI3K-RELATED"/>
    <property type="match status" value="1"/>
</dbReference>
<feature type="binding site" evidence="8">
    <location>
        <position position="207"/>
    </location>
    <ligand>
        <name>ATP</name>
        <dbReference type="ChEBI" id="CHEBI:30616"/>
    </ligand>
</feature>
<dbReference type="PROSITE" id="PS00108">
    <property type="entry name" value="PROTEIN_KINASE_ST"/>
    <property type="match status" value="1"/>
</dbReference>
<feature type="domain" description="Fibronectin type-III" evidence="11">
    <location>
        <begin position="70"/>
        <end position="169"/>
    </location>
</feature>
<evidence type="ECO:0000256" key="9">
    <source>
        <dbReference type="SAM" id="MobiDB-lite"/>
    </source>
</evidence>
<gene>
    <name evidence="12" type="ORF">GUITHDRAFT_86483</name>
</gene>
<dbReference type="PaxDb" id="55529-EKX47179"/>
<dbReference type="InterPro" id="IPR000719">
    <property type="entry name" value="Prot_kinase_dom"/>
</dbReference>
<evidence type="ECO:0000313" key="14">
    <source>
        <dbReference type="Proteomes" id="UP000011087"/>
    </source>
</evidence>
<dbReference type="InterPro" id="IPR001245">
    <property type="entry name" value="Ser-Thr/Tyr_kinase_cat_dom"/>
</dbReference>
<sequence length="682" mass="75897">MYMGDGSSTSEGRMQHQEFVVSDPSTRICTIGDINVGMEYRFRVRAVNEAGPGEWSDELSYVPECGPPAIRGSLELSSAHAGHICAEWEAADGNGLPVEEYVLEMSETDLKSSSNSFGSSVEVYRGPDLMCNVEGLSSNKRMLLRLKAVNAMGESAWSEISFIDIVSYDNNSNIEFSDIELGEVIGEGGFSVVHKGTWKGMSVAVKKLKIQYADGGDKHADEFRKEVQLLSNLRHRNIVRYMGASLQSPDLCVLTELLECSMSDLLYKQNLKLKMEQVLGFARDVAKGVKYLHSLRPMIIHRDLKSSNLLVDSLKVCKISDFGLSRIKDESVTKISGMLGTPGWSAPEIYKQDKYTEKVDMYSYGVVLSEMVTGEKPYAGLNQMQIAFATVYQGQRPSLPDNIPKQLKNLIKSCWDSVPNKRPSWDKILDALRQIEDFLTDQRQVRYVGQFSRPPKLRANQRRPSPASDMLRSQDASSMMNLTSSNAARTNRTPTRNRPESQSASQRPQTVEAAGVESNLEGGRGSNRFRSPSRSPATRKNFGQSENRPASSSRAKGRASEVSPLKDGSRKATKLDVSLWPFADSSSDKDQRPEELQGTPVGSEREYESEESPENPSETQGLLAHKSEEIEEILSSPEEHVLALPEPLAQRRVAVDRNRLTPINSDKIIPYRHDLSKPSIKK</sequence>
<organism evidence="12">
    <name type="scientific">Guillardia theta (strain CCMP2712)</name>
    <name type="common">Cryptophyte</name>
    <dbReference type="NCBI Taxonomy" id="905079"/>
    <lineage>
        <taxon>Eukaryota</taxon>
        <taxon>Cryptophyceae</taxon>
        <taxon>Pyrenomonadales</taxon>
        <taxon>Geminigeraceae</taxon>
        <taxon>Guillardia</taxon>
    </lineage>
</organism>
<evidence type="ECO:0000256" key="4">
    <source>
        <dbReference type="ARBA" id="ARBA00022777"/>
    </source>
</evidence>
<dbReference type="AlphaFoldDB" id="L1JGA9"/>
<protein>
    <recommendedName>
        <fullName evidence="15">Protein kinase domain-containing protein</fullName>
    </recommendedName>
</protein>
<evidence type="ECO:0000256" key="7">
    <source>
        <dbReference type="ARBA" id="ARBA00048679"/>
    </source>
</evidence>
<dbReference type="Gene3D" id="1.10.510.10">
    <property type="entry name" value="Transferase(Phosphotransferase) domain 1"/>
    <property type="match status" value="1"/>
</dbReference>
<dbReference type="GeneID" id="17303819"/>
<dbReference type="CDD" id="cd00063">
    <property type="entry name" value="FN3"/>
    <property type="match status" value="2"/>
</dbReference>
<dbReference type="PROSITE" id="PS50011">
    <property type="entry name" value="PROTEIN_KINASE_DOM"/>
    <property type="match status" value="1"/>
</dbReference>
<dbReference type="OMA" id="QKPLQFM"/>
<keyword evidence="14" id="KW-1185">Reference proteome</keyword>
<dbReference type="SUPFAM" id="SSF56112">
    <property type="entry name" value="Protein kinase-like (PK-like)"/>
    <property type="match status" value="1"/>
</dbReference>
<dbReference type="OrthoDB" id="4062651at2759"/>
<evidence type="ECO:0000313" key="12">
    <source>
        <dbReference type="EMBL" id="EKX47179.1"/>
    </source>
</evidence>
<accession>L1JGA9</accession>
<keyword evidence="5 8" id="KW-0067">ATP-binding</keyword>
<reference evidence="12 14" key="1">
    <citation type="journal article" date="2012" name="Nature">
        <title>Algal genomes reveal evolutionary mosaicism and the fate of nucleomorphs.</title>
        <authorList>
            <consortium name="DOE Joint Genome Institute"/>
            <person name="Curtis B.A."/>
            <person name="Tanifuji G."/>
            <person name="Burki F."/>
            <person name="Gruber A."/>
            <person name="Irimia M."/>
            <person name="Maruyama S."/>
            <person name="Arias M.C."/>
            <person name="Ball S.G."/>
            <person name="Gile G.H."/>
            <person name="Hirakawa Y."/>
            <person name="Hopkins J.F."/>
            <person name="Kuo A."/>
            <person name="Rensing S.A."/>
            <person name="Schmutz J."/>
            <person name="Symeonidi A."/>
            <person name="Elias M."/>
            <person name="Eveleigh R.J."/>
            <person name="Herman E.K."/>
            <person name="Klute M.J."/>
            <person name="Nakayama T."/>
            <person name="Obornik M."/>
            <person name="Reyes-Prieto A."/>
            <person name="Armbrust E.V."/>
            <person name="Aves S.J."/>
            <person name="Beiko R.G."/>
            <person name="Coutinho P."/>
            <person name="Dacks J.B."/>
            <person name="Durnford D.G."/>
            <person name="Fast N.M."/>
            <person name="Green B.R."/>
            <person name="Grisdale C.J."/>
            <person name="Hempel F."/>
            <person name="Henrissat B."/>
            <person name="Hoppner M.P."/>
            <person name="Ishida K."/>
            <person name="Kim E."/>
            <person name="Koreny L."/>
            <person name="Kroth P.G."/>
            <person name="Liu Y."/>
            <person name="Malik S.B."/>
            <person name="Maier U.G."/>
            <person name="McRose D."/>
            <person name="Mock T."/>
            <person name="Neilson J.A."/>
            <person name="Onodera N.T."/>
            <person name="Poole A.M."/>
            <person name="Pritham E.J."/>
            <person name="Richards T.A."/>
            <person name="Rocap G."/>
            <person name="Roy S.W."/>
            <person name="Sarai C."/>
            <person name="Schaack S."/>
            <person name="Shirato S."/>
            <person name="Slamovits C.H."/>
            <person name="Spencer D.F."/>
            <person name="Suzuki S."/>
            <person name="Worden A.Z."/>
            <person name="Zauner S."/>
            <person name="Barry K."/>
            <person name="Bell C."/>
            <person name="Bharti A.K."/>
            <person name="Crow J.A."/>
            <person name="Grimwood J."/>
            <person name="Kramer R."/>
            <person name="Lindquist E."/>
            <person name="Lucas S."/>
            <person name="Salamov A."/>
            <person name="McFadden G.I."/>
            <person name="Lane C.E."/>
            <person name="Keeling P.J."/>
            <person name="Gray M.W."/>
            <person name="Grigoriev I.V."/>
            <person name="Archibald J.M."/>
        </authorList>
    </citation>
    <scope>NUCLEOTIDE SEQUENCE</scope>
    <source>
        <strain evidence="12 14">CCMP2712</strain>
    </source>
</reference>
<dbReference type="PROSITE" id="PS50853">
    <property type="entry name" value="FN3"/>
    <property type="match status" value="2"/>
</dbReference>
<dbReference type="Proteomes" id="UP000011087">
    <property type="component" value="Unassembled WGS sequence"/>
</dbReference>
<evidence type="ECO:0000256" key="5">
    <source>
        <dbReference type="ARBA" id="ARBA00022840"/>
    </source>
</evidence>
<feature type="domain" description="Fibronectin type-III" evidence="11">
    <location>
        <begin position="1"/>
        <end position="68"/>
    </location>
</feature>
<dbReference type="RefSeq" id="XP_005834159.1">
    <property type="nucleotide sequence ID" value="XM_005834102.1"/>
</dbReference>
<dbReference type="SUPFAM" id="SSF49265">
    <property type="entry name" value="Fibronectin type III"/>
    <property type="match status" value="1"/>
</dbReference>
<evidence type="ECO:0000256" key="2">
    <source>
        <dbReference type="ARBA" id="ARBA00022679"/>
    </source>
</evidence>
<feature type="compositionally biased region" description="Polar residues" evidence="9">
    <location>
        <begin position="474"/>
        <end position="485"/>
    </location>
</feature>
<dbReference type="PROSITE" id="PS00107">
    <property type="entry name" value="PROTEIN_KINASE_ATP"/>
    <property type="match status" value="1"/>
</dbReference>
<feature type="domain" description="Protein kinase" evidence="10">
    <location>
        <begin position="179"/>
        <end position="439"/>
    </location>
</feature>
<name>L1JGA9_GUITC</name>
<dbReference type="KEGG" id="gtt:GUITHDRAFT_86483"/>
<evidence type="ECO:0000313" key="13">
    <source>
        <dbReference type="EnsemblProtists" id="EKX47179"/>
    </source>
</evidence>
<keyword evidence="1" id="KW-0723">Serine/threonine-protein kinase</keyword>
<feature type="compositionally biased region" description="Polar residues" evidence="9">
    <location>
        <begin position="528"/>
        <end position="554"/>
    </location>
</feature>
<proteinExistence type="predicted"/>
<dbReference type="CDD" id="cd13999">
    <property type="entry name" value="STKc_MAP3K-like"/>
    <property type="match status" value="1"/>
</dbReference>
<dbReference type="InterPro" id="IPR013783">
    <property type="entry name" value="Ig-like_fold"/>
</dbReference>
<evidence type="ECO:0000256" key="1">
    <source>
        <dbReference type="ARBA" id="ARBA00022527"/>
    </source>
</evidence>
<dbReference type="InterPro" id="IPR008271">
    <property type="entry name" value="Ser/Thr_kinase_AS"/>
</dbReference>
<feature type="compositionally biased region" description="Polar residues" evidence="9">
    <location>
        <begin position="500"/>
        <end position="509"/>
    </location>
</feature>
<keyword evidence="3 8" id="KW-0547">Nucleotide-binding</keyword>
<dbReference type="InterPro" id="IPR051681">
    <property type="entry name" value="Ser/Thr_Kinases-Pseudokinases"/>
</dbReference>
<feature type="region of interest" description="Disordered" evidence="9">
    <location>
        <begin position="449"/>
        <end position="623"/>
    </location>
</feature>
<keyword evidence="2" id="KW-0808">Transferase</keyword>
<reference evidence="14" key="2">
    <citation type="submission" date="2012-11" db="EMBL/GenBank/DDBJ databases">
        <authorList>
            <person name="Kuo A."/>
            <person name="Curtis B.A."/>
            <person name="Tanifuji G."/>
            <person name="Burki F."/>
            <person name="Gruber A."/>
            <person name="Irimia M."/>
            <person name="Maruyama S."/>
            <person name="Arias M.C."/>
            <person name="Ball S.G."/>
            <person name="Gile G.H."/>
            <person name="Hirakawa Y."/>
            <person name="Hopkins J.F."/>
            <person name="Rensing S.A."/>
            <person name="Schmutz J."/>
            <person name="Symeonidi A."/>
            <person name="Elias M."/>
            <person name="Eveleigh R.J."/>
            <person name="Herman E.K."/>
            <person name="Klute M.J."/>
            <person name="Nakayama T."/>
            <person name="Obornik M."/>
            <person name="Reyes-Prieto A."/>
            <person name="Armbrust E.V."/>
            <person name="Aves S.J."/>
            <person name="Beiko R.G."/>
            <person name="Coutinho P."/>
            <person name="Dacks J.B."/>
            <person name="Durnford D.G."/>
            <person name="Fast N.M."/>
            <person name="Green B.R."/>
            <person name="Grisdale C."/>
            <person name="Hempe F."/>
            <person name="Henrissat B."/>
            <person name="Hoppner M.P."/>
            <person name="Ishida K.-I."/>
            <person name="Kim E."/>
            <person name="Koreny L."/>
            <person name="Kroth P.G."/>
            <person name="Liu Y."/>
            <person name="Malik S.-B."/>
            <person name="Maier U.G."/>
            <person name="McRose D."/>
            <person name="Mock T."/>
            <person name="Neilson J.A."/>
            <person name="Onodera N.T."/>
            <person name="Poole A.M."/>
            <person name="Pritham E.J."/>
            <person name="Richards T.A."/>
            <person name="Rocap G."/>
            <person name="Roy S.W."/>
            <person name="Sarai C."/>
            <person name="Schaack S."/>
            <person name="Shirato S."/>
            <person name="Slamovits C.H."/>
            <person name="Spencer D.F."/>
            <person name="Suzuki S."/>
            <person name="Worden A.Z."/>
            <person name="Zauner S."/>
            <person name="Barry K."/>
            <person name="Bell C."/>
            <person name="Bharti A.K."/>
            <person name="Crow J.A."/>
            <person name="Grimwood J."/>
            <person name="Kramer R."/>
            <person name="Lindquist E."/>
            <person name="Lucas S."/>
            <person name="Salamov A."/>
            <person name="McFadden G.I."/>
            <person name="Lane C.E."/>
            <person name="Keeling P.J."/>
            <person name="Gray M.W."/>
            <person name="Grigoriev I.V."/>
            <person name="Archibald J.M."/>
        </authorList>
    </citation>
    <scope>NUCLEOTIDE SEQUENCE</scope>
    <source>
        <strain evidence="14">CCMP2712</strain>
    </source>
</reference>
<reference evidence="13" key="3">
    <citation type="submission" date="2016-03" db="UniProtKB">
        <authorList>
            <consortium name="EnsemblProtists"/>
        </authorList>
    </citation>
    <scope>IDENTIFICATION</scope>
</reference>
<evidence type="ECO:0000259" key="10">
    <source>
        <dbReference type="PROSITE" id="PS50011"/>
    </source>
</evidence>
<dbReference type="InterPro" id="IPR011009">
    <property type="entry name" value="Kinase-like_dom_sf"/>
</dbReference>
<dbReference type="InterPro" id="IPR036116">
    <property type="entry name" value="FN3_sf"/>
</dbReference>
<dbReference type="GO" id="GO:0005524">
    <property type="term" value="F:ATP binding"/>
    <property type="evidence" value="ECO:0007669"/>
    <property type="project" value="UniProtKB-UniRule"/>
</dbReference>
<dbReference type="HOGENOM" id="CLU_403594_0_0_1"/>
<dbReference type="InterPro" id="IPR017441">
    <property type="entry name" value="Protein_kinase_ATP_BS"/>
</dbReference>
<evidence type="ECO:0008006" key="15">
    <source>
        <dbReference type="Google" id="ProtNLM"/>
    </source>
</evidence>
<feature type="compositionally biased region" description="Basic and acidic residues" evidence="9">
    <location>
        <begin position="586"/>
        <end position="595"/>
    </location>
</feature>
<dbReference type="EMBL" id="JH992991">
    <property type="protein sequence ID" value="EKX47179.1"/>
    <property type="molecule type" value="Genomic_DNA"/>
</dbReference>
<dbReference type="Gene3D" id="2.60.40.10">
    <property type="entry name" value="Immunoglobulins"/>
    <property type="match status" value="2"/>
</dbReference>
<evidence type="ECO:0000256" key="3">
    <source>
        <dbReference type="ARBA" id="ARBA00022741"/>
    </source>
</evidence>
<comment type="catalytic activity">
    <reaction evidence="7">
        <text>L-seryl-[protein] + ATP = O-phospho-L-seryl-[protein] + ADP + H(+)</text>
        <dbReference type="Rhea" id="RHEA:17989"/>
        <dbReference type="Rhea" id="RHEA-COMP:9863"/>
        <dbReference type="Rhea" id="RHEA-COMP:11604"/>
        <dbReference type="ChEBI" id="CHEBI:15378"/>
        <dbReference type="ChEBI" id="CHEBI:29999"/>
        <dbReference type="ChEBI" id="CHEBI:30616"/>
        <dbReference type="ChEBI" id="CHEBI:83421"/>
        <dbReference type="ChEBI" id="CHEBI:456216"/>
        <dbReference type="EC" id="2.7.11.1"/>
    </reaction>
</comment>
<evidence type="ECO:0000259" key="11">
    <source>
        <dbReference type="PROSITE" id="PS50853"/>
    </source>
</evidence>
<dbReference type="eggNOG" id="KOG0192">
    <property type="taxonomic scope" value="Eukaryota"/>
</dbReference>
<dbReference type="FunFam" id="3.30.200.20:FF:000034">
    <property type="entry name" value="Kinase suppressor of Ras 1"/>
    <property type="match status" value="1"/>
</dbReference>
<evidence type="ECO:0000256" key="6">
    <source>
        <dbReference type="ARBA" id="ARBA00047899"/>
    </source>
</evidence>
<dbReference type="GO" id="GO:0004674">
    <property type="term" value="F:protein serine/threonine kinase activity"/>
    <property type="evidence" value="ECO:0007669"/>
    <property type="project" value="UniProtKB-KW"/>
</dbReference>
<dbReference type="SMART" id="SM00220">
    <property type="entry name" value="S_TKc"/>
    <property type="match status" value="1"/>
</dbReference>